<dbReference type="EMBL" id="JACCBN010000001">
    <property type="protein sequence ID" value="NYD35186.1"/>
    <property type="molecule type" value="Genomic_DNA"/>
</dbReference>
<reference evidence="2 3" key="1">
    <citation type="submission" date="2020-07" db="EMBL/GenBank/DDBJ databases">
        <title>Sequencing the genomes of 1000 actinobacteria strains.</title>
        <authorList>
            <person name="Klenk H.-P."/>
        </authorList>
    </citation>
    <scope>NUCLEOTIDE SEQUENCE [LARGE SCALE GENOMIC DNA]</scope>
    <source>
        <strain evidence="2 3">DSM 45772</strain>
    </source>
</reference>
<evidence type="ECO:0000313" key="2">
    <source>
        <dbReference type="EMBL" id="NYD35186.1"/>
    </source>
</evidence>
<dbReference type="AlphaFoldDB" id="A0A7Y9DTG4"/>
<evidence type="ECO:0008006" key="4">
    <source>
        <dbReference type="Google" id="ProtNLM"/>
    </source>
</evidence>
<accession>A0A7Y9DTG4</accession>
<organism evidence="2 3">
    <name type="scientific">Actinomycetospora corticicola</name>
    <dbReference type="NCBI Taxonomy" id="663602"/>
    <lineage>
        <taxon>Bacteria</taxon>
        <taxon>Bacillati</taxon>
        <taxon>Actinomycetota</taxon>
        <taxon>Actinomycetes</taxon>
        <taxon>Pseudonocardiales</taxon>
        <taxon>Pseudonocardiaceae</taxon>
        <taxon>Actinomycetospora</taxon>
    </lineage>
</organism>
<evidence type="ECO:0000256" key="1">
    <source>
        <dbReference type="SAM" id="MobiDB-lite"/>
    </source>
</evidence>
<dbReference type="RefSeq" id="WP_179793060.1">
    <property type="nucleotide sequence ID" value="NZ_BAABHP010000004.1"/>
</dbReference>
<sequence length="87" mass="9073">MTLEAIPTLDPTRAPRRPGLPVDARGTLPDAATLSCRLHSALDRAAGAGLDLELHVDAEPLPPALTRVVACARESAASRGVDLRIVS</sequence>
<proteinExistence type="predicted"/>
<keyword evidence="3" id="KW-1185">Reference proteome</keyword>
<name>A0A7Y9DTG4_9PSEU</name>
<protein>
    <recommendedName>
        <fullName evidence="4">STAS domain-containing protein</fullName>
    </recommendedName>
</protein>
<feature type="region of interest" description="Disordered" evidence="1">
    <location>
        <begin position="1"/>
        <end position="25"/>
    </location>
</feature>
<evidence type="ECO:0000313" key="3">
    <source>
        <dbReference type="Proteomes" id="UP000535890"/>
    </source>
</evidence>
<dbReference type="Proteomes" id="UP000535890">
    <property type="component" value="Unassembled WGS sequence"/>
</dbReference>
<comment type="caution">
    <text evidence="2">The sequence shown here is derived from an EMBL/GenBank/DDBJ whole genome shotgun (WGS) entry which is preliminary data.</text>
</comment>
<gene>
    <name evidence="2" type="ORF">BJ983_001288</name>
</gene>